<organism evidence="2 3">
    <name type="scientific">Dactylellina haptotyla (strain CBS 200.50)</name>
    <name type="common">Nematode-trapping fungus</name>
    <name type="synonym">Monacrosporium haptotylum</name>
    <dbReference type="NCBI Taxonomy" id="1284197"/>
    <lineage>
        <taxon>Eukaryota</taxon>
        <taxon>Fungi</taxon>
        <taxon>Dikarya</taxon>
        <taxon>Ascomycota</taxon>
        <taxon>Pezizomycotina</taxon>
        <taxon>Orbiliomycetes</taxon>
        <taxon>Orbiliales</taxon>
        <taxon>Orbiliaceae</taxon>
        <taxon>Dactylellina</taxon>
    </lineage>
</organism>
<feature type="region of interest" description="Disordered" evidence="1">
    <location>
        <begin position="195"/>
        <end position="279"/>
    </location>
</feature>
<evidence type="ECO:0000313" key="2">
    <source>
        <dbReference type="EMBL" id="EPS36115.1"/>
    </source>
</evidence>
<protein>
    <submittedName>
        <fullName evidence="2">Uncharacterized protein</fullName>
    </submittedName>
</protein>
<dbReference type="Proteomes" id="UP000015100">
    <property type="component" value="Unassembled WGS sequence"/>
</dbReference>
<proteinExistence type="predicted"/>
<dbReference type="AlphaFoldDB" id="S7ZZC2"/>
<dbReference type="OrthoDB" id="5382613at2759"/>
<feature type="compositionally biased region" description="Pro residues" evidence="1">
    <location>
        <begin position="54"/>
        <end position="64"/>
    </location>
</feature>
<sequence>MIQKQALGLALLSYPGTELEMLYLPSQTQSIGQHEMLLPSKSTPNLRQRLENIPTPPPPPPPGVSPSRWDTDRPSPNTFASTPGSTTTTNTSSSTETSSNISPITPDGEDYFFLPSFQEREVGLAIDFEPIPQPAEYPAEGSGQVNLLVSEPTEIYELEDTSRSAYQSPIDIRSPISLFDKPLPLLPCPRSMEKKIRAHESQTRSAKLTRRSPLDKGSSSMNGENYLVNRPGTRDSPQGGRNPSRRQPGPPLSHGRTATPKSSSSNMHSSDRLGLLSPSNSSKISFRQLQPDLQEYHLQNPSGSQDHSQRQKKPQKPFSLHVGRFHLVFGSTKQELADSRRNAPMYRDIEYSNRNVCQDSMGRIRYLSKR</sequence>
<evidence type="ECO:0000313" key="3">
    <source>
        <dbReference type="Proteomes" id="UP000015100"/>
    </source>
</evidence>
<reference evidence="3" key="2">
    <citation type="submission" date="2013-04" db="EMBL/GenBank/DDBJ databases">
        <title>Genomic mechanisms accounting for the adaptation to parasitism in nematode-trapping fungi.</title>
        <authorList>
            <person name="Ahren D.G."/>
        </authorList>
    </citation>
    <scope>NUCLEOTIDE SEQUENCE [LARGE SCALE GENOMIC DNA]</scope>
    <source>
        <strain evidence="3">CBS 200.50</strain>
    </source>
</reference>
<dbReference type="HOGENOM" id="CLU_748068_0_0_1"/>
<comment type="caution">
    <text evidence="2">The sequence shown here is derived from an EMBL/GenBank/DDBJ whole genome shotgun (WGS) entry which is preliminary data.</text>
</comment>
<reference evidence="2 3" key="1">
    <citation type="journal article" date="2013" name="PLoS Genet.">
        <title>Genomic mechanisms accounting for the adaptation to parasitism in nematode-trapping fungi.</title>
        <authorList>
            <person name="Meerupati T."/>
            <person name="Andersson K.M."/>
            <person name="Friman E."/>
            <person name="Kumar D."/>
            <person name="Tunlid A."/>
            <person name="Ahren D."/>
        </authorList>
    </citation>
    <scope>NUCLEOTIDE SEQUENCE [LARGE SCALE GENOMIC DNA]</scope>
    <source>
        <strain evidence="2 3">CBS 200.50</strain>
    </source>
</reference>
<evidence type="ECO:0000256" key="1">
    <source>
        <dbReference type="SAM" id="MobiDB-lite"/>
    </source>
</evidence>
<dbReference type="OMA" id="IYELEDT"/>
<gene>
    <name evidence="2" type="ORF">H072_10516</name>
</gene>
<keyword evidence="3" id="KW-1185">Reference proteome</keyword>
<dbReference type="EMBL" id="AQGS01000985">
    <property type="protein sequence ID" value="EPS36115.1"/>
    <property type="molecule type" value="Genomic_DNA"/>
</dbReference>
<name>S7ZZC2_DACHA</name>
<feature type="compositionally biased region" description="Low complexity" evidence="1">
    <location>
        <begin position="81"/>
        <end position="105"/>
    </location>
</feature>
<feature type="compositionally biased region" description="Polar residues" evidence="1">
    <location>
        <begin position="259"/>
        <end position="268"/>
    </location>
</feature>
<accession>S7ZZC2</accession>
<feature type="region of interest" description="Disordered" evidence="1">
    <location>
        <begin position="43"/>
        <end position="106"/>
    </location>
</feature>